<dbReference type="Gene3D" id="3.40.50.1010">
    <property type="entry name" value="5'-nuclease"/>
    <property type="match status" value="1"/>
</dbReference>
<evidence type="ECO:0000313" key="10">
    <source>
        <dbReference type="Proteomes" id="UP001328733"/>
    </source>
</evidence>
<evidence type="ECO:0000259" key="8">
    <source>
        <dbReference type="Pfam" id="PF01850"/>
    </source>
</evidence>
<dbReference type="SUPFAM" id="SSF88723">
    <property type="entry name" value="PIN domain-like"/>
    <property type="match status" value="1"/>
</dbReference>
<comment type="similarity">
    <text evidence="7">Belongs to the PINc/VapC protein family.</text>
</comment>
<dbReference type="PANTHER" id="PTHR33653:SF1">
    <property type="entry name" value="RIBONUCLEASE VAPC2"/>
    <property type="match status" value="1"/>
</dbReference>
<evidence type="ECO:0000256" key="1">
    <source>
        <dbReference type="ARBA" id="ARBA00001946"/>
    </source>
</evidence>
<keyword evidence="5" id="KW-0378">Hydrolase</keyword>
<comment type="cofactor">
    <cofactor evidence="1">
        <name>Mg(2+)</name>
        <dbReference type="ChEBI" id="CHEBI:18420"/>
    </cofactor>
</comment>
<keyword evidence="10" id="KW-1185">Reference proteome</keyword>
<evidence type="ECO:0000256" key="2">
    <source>
        <dbReference type="ARBA" id="ARBA00022649"/>
    </source>
</evidence>
<name>A0AAW9QKV3_9CHRO</name>
<dbReference type="GO" id="GO:0046872">
    <property type="term" value="F:metal ion binding"/>
    <property type="evidence" value="ECO:0007669"/>
    <property type="project" value="UniProtKB-KW"/>
</dbReference>
<feature type="domain" description="PIN" evidence="8">
    <location>
        <begin position="2"/>
        <end position="131"/>
    </location>
</feature>
<keyword evidence="2" id="KW-1277">Toxin-antitoxin system</keyword>
<evidence type="ECO:0000256" key="7">
    <source>
        <dbReference type="ARBA" id="ARBA00038093"/>
    </source>
</evidence>
<sequence length="139" mass="15843">MYILDTDHLSVLDRGGVNAQRLLQRLARVGSTPVVTSIISYEEQTRGWLSYIAQAKTIQQQIEAYQQLKRQLTNYCAIPILDFEERSAREFQRLRQIYPRLGTMDVKIASIALVNQAVLLTRNSADFGQIAGLSIENWT</sequence>
<dbReference type="RefSeq" id="WP_332865903.1">
    <property type="nucleotide sequence ID" value="NZ_JBAFSM010000028.1"/>
</dbReference>
<protein>
    <submittedName>
        <fullName evidence="9">Type II toxin-antitoxin system VapC family toxin</fullName>
    </submittedName>
</protein>
<evidence type="ECO:0000256" key="6">
    <source>
        <dbReference type="ARBA" id="ARBA00022842"/>
    </source>
</evidence>
<evidence type="ECO:0000313" key="9">
    <source>
        <dbReference type="EMBL" id="MEG3438422.1"/>
    </source>
</evidence>
<organism evidence="9 10">
    <name type="scientific">Pannus brasiliensis CCIBt3594</name>
    <dbReference type="NCBI Taxonomy" id="1427578"/>
    <lineage>
        <taxon>Bacteria</taxon>
        <taxon>Bacillati</taxon>
        <taxon>Cyanobacteriota</taxon>
        <taxon>Cyanophyceae</taxon>
        <taxon>Oscillatoriophycideae</taxon>
        <taxon>Chroococcales</taxon>
        <taxon>Microcystaceae</taxon>
        <taxon>Pannus</taxon>
    </lineage>
</organism>
<dbReference type="InterPro" id="IPR050556">
    <property type="entry name" value="Type_II_TA_system_RNase"/>
</dbReference>
<dbReference type="AlphaFoldDB" id="A0AAW9QKV3"/>
<proteinExistence type="inferred from homology"/>
<dbReference type="PANTHER" id="PTHR33653">
    <property type="entry name" value="RIBONUCLEASE VAPC2"/>
    <property type="match status" value="1"/>
</dbReference>
<keyword evidence="6" id="KW-0460">Magnesium</keyword>
<dbReference type="CDD" id="cd09881">
    <property type="entry name" value="PIN_VapC4-5_FitB-like"/>
    <property type="match status" value="1"/>
</dbReference>
<dbReference type="GO" id="GO:0004518">
    <property type="term" value="F:nuclease activity"/>
    <property type="evidence" value="ECO:0007669"/>
    <property type="project" value="UniProtKB-KW"/>
</dbReference>
<gene>
    <name evidence="9" type="ORF">V0288_14925</name>
</gene>
<reference evidence="9 10" key="1">
    <citation type="submission" date="2024-01" db="EMBL/GenBank/DDBJ databases">
        <title>Genomic insights into the taxonomy and metabolism of the cyanobacterium Pannus brasiliensis CCIBt3594.</title>
        <authorList>
            <person name="Machado M."/>
            <person name="Botero N.B."/>
            <person name="Andreote A.P.D."/>
            <person name="Feitosa A.M.T."/>
            <person name="Popin R."/>
            <person name="Sivonen K."/>
            <person name="Fiore M.F."/>
        </authorList>
    </citation>
    <scope>NUCLEOTIDE SEQUENCE [LARGE SCALE GENOMIC DNA]</scope>
    <source>
        <strain evidence="9 10">CCIBt3594</strain>
    </source>
</reference>
<dbReference type="Proteomes" id="UP001328733">
    <property type="component" value="Unassembled WGS sequence"/>
</dbReference>
<dbReference type="EMBL" id="JBAFSM010000028">
    <property type="protein sequence ID" value="MEG3438422.1"/>
    <property type="molecule type" value="Genomic_DNA"/>
</dbReference>
<evidence type="ECO:0000256" key="3">
    <source>
        <dbReference type="ARBA" id="ARBA00022722"/>
    </source>
</evidence>
<dbReference type="Pfam" id="PF01850">
    <property type="entry name" value="PIN"/>
    <property type="match status" value="1"/>
</dbReference>
<accession>A0AAW9QKV3</accession>
<keyword evidence="4" id="KW-0479">Metal-binding</keyword>
<dbReference type="GO" id="GO:0016787">
    <property type="term" value="F:hydrolase activity"/>
    <property type="evidence" value="ECO:0007669"/>
    <property type="project" value="UniProtKB-KW"/>
</dbReference>
<dbReference type="InterPro" id="IPR029060">
    <property type="entry name" value="PIN-like_dom_sf"/>
</dbReference>
<comment type="caution">
    <text evidence="9">The sequence shown here is derived from an EMBL/GenBank/DDBJ whole genome shotgun (WGS) entry which is preliminary data.</text>
</comment>
<evidence type="ECO:0000256" key="5">
    <source>
        <dbReference type="ARBA" id="ARBA00022801"/>
    </source>
</evidence>
<dbReference type="InterPro" id="IPR002716">
    <property type="entry name" value="PIN_dom"/>
</dbReference>
<evidence type="ECO:0000256" key="4">
    <source>
        <dbReference type="ARBA" id="ARBA00022723"/>
    </source>
</evidence>
<keyword evidence="3" id="KW-0540">Nuclease</keyword>